<evidence type="ECO:0000313" key="2">
    <source>
        <dbReference type="EMBL" id="KAF9529436.1"/>
    </source>
</evidence>
<dbReference type="AlphaFoldDB" id="A0A9P6EGZ9"/>
<feature type="domain" description="N-acetyltransferase" evidence="1">
    <location>
        <begin position="14"/>
        <end position="149"/>
    </location>
</feature>
<proteinExistence type="predicted"/>
<dbReference type="InterPro" id="IPR000182">
    <property type="entry name" value="GNAT_dom"/>
</dbReference>
<comment type="caution">
    <text evidence="2">The sequence shown here is derived from an EMBL/GenBank/DDBJ whole genome shotgun (WGS) entry which is preliminary data.</text>
</comment>
<dbReference type="SUPFAM" id="SSF55729">
    <property type="entry name" value="Acyl-CoA N-acyltransferases (Nat)"/>
    <property type="match status" value="1"/>
</dbReference>
<dbReference type="PANTHER" id="PTHR43441:SF2">
    <property type="entry name" value="FAMILY ACETYLTRANSFERASE, PUTATIVE (AFU_ORTHOLOGUE AFUA_7G00850)-RELATED"/>
    <property type="match status" value="1"/>
</dbReference>
<organism evidence="2 3">
    <name type="scientific">Crepidotus variabilis</name>
    <dbReference type="NCBI Taxonomy" id="179855"/>
    <lineage>
        <taxon>Eukaryota</taxon>
        <taxon>Fungi</taxon>
        <taxon>Dikarya</taxon>
        <taxon>Basidiomycota</taxon>
        <taxon>Agaricomycotina</taxon>
        <taxon>Agaricomycetes</taxon>
        <taxon>Agaricomycetidae</taxon>
        <taxon>Agaricales</taxon>
        <taxon>Agaricineae</taxon>
        <taxon>Crepidotaceae</taxon>
        <taxon>Crepidotus</taxon>
    </lineage>
</organism>
<gene>
    <name evidence="2" type="ORF">CPB83DRAFT_852688</name>
</gene>
<dbReference type="PANTHER" id="PTHR43441">
    <property type="entry name" value="RIBOSOMAL-PROTEIN-SERINE ACETYLTRANSFERASE"/>
    <property type="match status" value="1"/>
</dbReference>
<evidence type="ECO:0000259" key="1">
    <source>
        <dbReference type="Pfam" id="PF13302"/>
    </source>
</evidence>
<accession>A0A9P6EGZ9</accession>
<dbReference type="Proteomes" id="UP000807306">
    <property type="component" value="Unassembled WGS sequence"/>
</dbReference>
<keyword evidence="3" id="KW-1185">Reference proteome</keyword>
<dbReference type="GO" id="GO:0008999">
    <property type="term" value="F:protein-N-terminal-alanine acetyltransferase activity"/>
    <property type="evidence" value="ECO:0007669"/>
    <property type="project" value="TreeGrafter"/>
</dbReference>
<dbReference type="InterPro" id="IPR016181">
    <property type="entry name" value="Acyl_CoA_acyltransferase"/>
</dbReference>
<dbReference type="Gene3D" id="3.40.630.30">
    <property type="match status" value="1"/>
</dbReference>
<dbReference type="Pfam" id="PF13302">
    <property type="entry name" value="Acetyltransf_3"/>
    <property type="match status" value="1"/>
</dbReference>
<dbReference type="OrthoDB" id="64477at2759"/>
<name>A0A9P6EGZ9_9AGAR</name>
<sequence>MSQHNIILESPWKRIRLVPPSAEYDEDFAYNFSHPISRRYLRYPPASMSTEEARLLREKRIPMQDRNDFHILFLQNDGPTRYGGGIGCFHINDNLSCESGIIVHPELHGKNIATEAFYLVFKFIFEERRLHRVSLITGEDNVGMRGWLENVAGARLERSIRDAWKEMSGKFRGAKAYAILEEEWRGNVKQRLEDRMNKVIARGE</sequence>
<evidence type="ECO:0000313" key="3">
    <source>
        <dbReference type="Proteomes" id="UP000807306"/>
    </source>
</evidence>
<protein>
    <submittedName>
        <fullName evidence="2">Acyl-CoA N-acyltransferase</fullName>
    </submittedName>
</protein>
<dbReference type="InterPro" id="IPR051908">
    <property type="entry name" value="Ribosomal_N-acetyltransferase"/>
</dbReference>
<dbReference type="GO" id="GO:1990189">
    <property type="term" value="F:protein N-terminal-serine acetyltransferase activity"/>
    <property type="evidence" value="ECO:0007669"/>
    <property type="project" value="TreeGrafter"/>
</dbReference>
<reference evidence="2" key="1">
    <citation type="submission" date="2020-11" db="EMBL/GenBank/DDBJ databases">
        <authorList>
            <consortium name="DOE Joint Genome Institute"/>
            <person name="Ahrendt S."/>
            <person name="Riley R."/>
            <person name="Andreopoulos W."/>
            <person name="Labutti K."/>
            <person name="Pangilinan J."/>
            <person name="Ruiz-Duenas F.J."/>
            <person name="Barrasa J.M."/>
            <person name="Sanchez-Garcia M."/>
            <person name="Camarero S."/>
            <person name="Miyauchi S."/>
            <person name="Serrano A."/>
            <person name="Linde D."/>
            <person name="Babiker R."/>
            <person name="Drula E."/>
            <person name="Ayuso-Fernandez I."/>
            <person name="Pacheco R."/>
            <person name="Padilla G."/>
            <person name="Ferreira P."/>
            <person name="Barriuso J."/>
            <person name="Kellner H."/>
            <person name="Castanera R."/>
            <person name="Alfaro M."/>
            <person name="Ramirez L."/>
            <person name="Pisabarro A.G."/>
            <person name="Kuo A."/>
            <person name="Tritt A."/>
            <person name="Lipzen A."/>
            <person name="He G."/>
            <person name="Yan M."/>
            <person name="Ng V."/>
            <person name="Cullen D."/>
            <person name="Martin F."/>
            <person name="Rosso M.-N."/>
            <person name="Henrissat B."/>
            <person name="Hibbett D."/>
            <person name="Martinez A.T."/>
            <person name="Grigoriev I.V."/>
        </authorList>
    </citation>
    <scope>NUCLEOTIDE SEQUENCE</scope>
    <source>
        <strain evidence="2">CBS 506.95</strain>
    </source>
</reference>
<dbReference type="EMBL" id="MU157846">
    <property type="protein sequence ID" value="KAF9529436.1"/>
    <property type="molecule type" value="Genomic_DNA"/>
</dbReference>